<evidence type="ECO:0000256" key="1">
    <source>
        <dbReference type="ARBA" id="ARBA00000428"/>
    </source>
</evidence>
<keyword evidence="3" id="KW-0533">Nickel</keyword>
<dbReference type="InterPro" id="IPR014710">
    <property type="entry name" value="RmlC-like_jellyroll"/>
</dbReference>
<keyword evidence="7" id="KW-0560">Oxidoreductase</keyword>
<evidence type="ECO:0000256" key="7">
    <source>
        <dbReference type="ARBA" id="ARBA00023002"/>
    </source>
</evidence>
<keyword evidence="8" id="KW-0408">Iron</keyword>
<dbReference type="EC" id="1.13.11.54" evidence="10"/>
<accession>A0A452TI32</accession>
<dbReference type="InterPro" id="IPR004313">
    <property type="entry name" value="ARD"/>
</dbReference>
<dbReference type="Gene3D" id="2.60.120.10">
    <property type="entry name" value="Jelly Rolls"/>
    <property type="match status" value="1"/>
</dbReference>
<organism evidence="11">
    <name type="scientific">Ursus maritimus</name>
    <name type="common">Polar bear</name>
    <name type="synonym">Thalarctos maritimus</name>
    <dbReference type="NCBI Taxonomy" id="29073"/>
    <lineage>
        <taxon>Eukaryota</taxon>
        <taxon>Metazoa</taxon>
        <taxon>Chordata</taxon>
        <taxon>Craniata</taxon>
        <taxon>Vertebrata</taxon>
        <taxon>Euteleostomi</taxon>
        <taxon>Mammalia</taxon>
        <taxon>Eutheria</taxon>
        <taxon>Laurasiatheria</taxon>
        <taxon>Carnivora</taxon>
        <taxon>Caniformia</taxon>
        <taxon>Ursidae</taxon>
        <taxon>Ursus</taxon>
    </lineage>
</organism>
<evidence type="ECO:0000256" key="3">
    <source>
        <dbReference type="ARBA" id="ARBA00022596"/>
    </source>
</evidence>
<protein>
    <recommendedName>
        <fullName evidence="10">acireductone dioxygenase (Fe(2+)-requiring)</fullName>
        <ecNumber evidence="10">1.13.11.54</ecNumber>
    </recommendedName>
</protein>
<reference evidence="11" key="1">
    <citation type="submission" date="2019-03" db="UniProtKB">
        <authorList>
            <consortium name="Ensembl"/>
        </authorList>
    </citation>
    <scope>IDENTIFICATION</scope>
</reference>
<evidence type="ECO:0000256" key="10">
    <source>
        <dbReference type="ARBA" id="ARBA00039005"/>
    </source>
</evidence>
<proteinExistence type="predicted"/>
<dbReference type="GeneTree" id="ENSGT00390000008195"/>
<evidence type="ECO:0000256" key="5">
    <source>
        <dbReference type="ARBA" id="ARBA00022723"/>
    </source>
</evidence>
<dbReference type="Ensembl" id="ENSUMAT00000009077.1">
    <property type="protein sequence ID" value="ENSUMAP00000007571.1"/>
    <property type="gene ID" value="ENSUMAG00000005843.1"/>
</dbReference>
<evidence type="ECO:0000256" key="6">
    <source>
        <dbReference type="ARBA" id="ARBA00022964"/>
    </source>
</evidence>
<dbReference type="PANTHER" id="PTHR23418:SF0">
    <property type="entry name" value="ACIREDUCTONE DIOXYGENASE"/>
    <property type="match status" value="1"/>
</dbReference>
<keyword evidence="9" id="KW-0486">Methionine biosynthesis</keyword>
<dbReference type="GO" id="GO:0010309">
    <property type="term" value="F:acireductone dioxygenase [iron(II)-requiring] activity"/>
    <property type="evidence" value="ECO:0007669"/>
    <property type="project" value="UniProtKB-EC"/>
</dbReference>
<evidence type="ECO:0000256" key="8">
    <source>
        <dbReference type="ARBA" id="ARBA00023004"/>
    </source>
</evidence>
<dbReference type="Pfam" id="PF03079">
    <property type="entry name" value="ARD"/>
    <property type="match status" value="1"/>
</dbReference>
<comment type="cofactor">
    <cofactor evidence="2">
        <name>Fe(2+)</name>
        <dbReference type="ChEBI" id="CHEBI:29033"/>
    </cofactor>
</comment>
<keyword evidence="5" id="KW-0479">Metal-binding</keyword>
<dbReference type="PANTHER" id="PTHR23418">
    <property type="entry name" value="ACIREDUCTONE DIOXYGENASE"/>
    <property type="match status" value="1"/>
</dbReference>
<comment type="catalytic activity">
    <reaction evidence="1">
        <text>1,2-dihydroxy-5-(methylsulfanyl)pent-1-en-3-one + O2 = 4-methylsulfanyl-2-oxobutanoate + formate + 2 H(+)</text>
        <dbReference type="Rhea" id="RHEA:24504"/>
        <dbReference type="ChEBI" id="CHEBI:15378"/>
        <dbReference type="ChEBI" id="CHEBI:15379"/>
        <dbReference type="ChEBI" id="CHEBI:15740"/>
        <dbReference type="ChEBI" id="CHEBI:16723"/>
        <dbReference type="ChEBI" id="CHEBI:49252"/>
        <dbReference type="EC" id="1.13.11.54"/>
    </reaction>
</comment>
<sequence>MGRLGGTAVKRLPSAQGVIPVFWDRAPHRARAPGAAWPRCRPGPCTSPPTTVHSPTTWKLDRNHWTDKTTTCKDELPNYEGKIKMSICTWIEVRWVLASSAYLDVGEKEDQRIRISTKQGDTITLPAGIAHHFTLDEKNCVETTRLFVGEPAWTAYNRPSASRHFRERSYCLYVHKTLHKRF</sequence>
<dbReference type="AlphaFoldDB" id="A0A452TI32"/>
<dbReference type="InterPro" id="IPR011051">
    <property type="entry name" value="RmlC_Cupin_sf"/>
</dbReference>
<evidence type="ECO:0000256" key="9">
    <source>
        <dbReference type="ARBA" id="ARBA00023167"/>
    </source>
</evidence>
<keyword evidence="6" id="KW-0223">Dioxygenase</keyword>
<evidence type="ECO:0000313" key="11">
    <source>
        <dbReference type="Ensembl" id="ENSUMAP00000007571"/>
    </source>
</evidence>
<dbReference type="SUPFAM" id="SSF51182">
    <property type="entry name" value="RmlC-like cupins"/>
    <property type="match status" value="1"/>
</dbReference>
<dbReference type="GO" id="GO:0009086">
    <property type="term" value="P:methionine biosynthetic process"/>
    <property type="evidence" value="ECO:0007669"/>
    <property type="project" value="UniProtKB-KW"/>
</dbReference>
<evidence type="ECO:0000256" key="4">
    <source>
        <dbReference type="ARBA" id="ARBA00022605"/>
    </source>
</evidence>
<keyword evidence="4" id="KW-0028">Amino-acid biosynthesis</keyword>
<name>A0A452TI32_URSMA</name>
<dbReference type="GO" id="GO:0046872">
    <property type="term" value="F:metal ion binding"/>
    <property type="evidence" value="ECO:0007669"/>
    <property type="project" value="UniProtKB-KW"/>
</dbReference>
<evidence type="ECO:0000256" key="2">
    <source>
        <dbReference type="ARBA" id="ARBA00001954"/>
    </source>
</evidence>